<evidence type="ECO:0000256" key="1">
    <source>
        <dbReference type="ARBA" id="ARBA00022441"/>
    </source>
</evidence>
<keyword evidence="1" id="KW-0880">Kelch repeat</keyword>
<dbReference type="AlphaFoldDB" id="A0A3B3BZD1"/>
<evidence type="ECO:0000313" key="3">
    <source>
        <dbReference type="Ensembl" id="ENSOMEP00000010930.1"/>
    </source>
</evidence>
<dbReference type="Ensembl" id="ENSOMET00000017875.1">
    <property type="protein sequence ID" value="ENSOMEP00000010930.1"/>
    <property type="gene ID" value="ENSOMEG00000012212.1"/>
</dbReference>
<keyword evidence="2" id="KW-0677">Repeat</keyword>
<dbReference type="Pfam" id="PF01344">
    <property type="entry name" value="Kelch_1"/>
    <property type="match status" value="1"/>
</dbReference>
<keyword evidence="4" id="KW-1185">Reference proteome</keyword>
<dbReference type="Gene3D" id="2.120.10.80">
    <property type="entry name" value="Kelch-type beta propeller"/>
    <property type="match status" value="1"/>
</dbReference>
<dbReference type="SMART" id="SM00612">
    <property type="entry name" value="Kelch"/>
    <property type="match status" value="1"/>
</dbReference>
<dbReference type="GeneTree" id="ENSGT00940000165458"/>
<sequence length="104" mass="11535">APVWLRVGGLCTWRGVMMAKTAGTPLRNTSSTQTPGLVCLNFCLYAIGGYDGQSQLCTVECYNMARNVWEPRASMHHCRSAHGVTVHQDRIYVFGQFLAPLDMI</sequence>
<dbReference type="PANTHER" id="PTHR24412">
    <property type="entry name" value="KELCH PROTEIN"/>
    <property type="match status" value="1"/>
</dbReference>
<name>A0A3B3BZD1_ORYME</name>
<dbReference type="PaxDb" id="30732-ENSOMEP00000010930"/>
<dbReference type="Proteomes" id="UP000261560">
    <property type="component" value="Unplaced"/>
</dbReference>
<protein>
    <submittedName>
        <fullName evidence="3">Uncharacterized protein</fullName>
    </submittedName>
</protein>
<dbReference type="InterPro" id="IPR006652">
    <property type="entry name" value="Kelch_1"/>
</dbReference>
<organism evidence="3 4">
    <name type="scientific">Oryzias melastigma</name>
    <name type="common">Marine medaka</name>
    <dbReference type="NCBI Taxonomy" id="30732"/>
    <lineage>
        <taxon>Eukaryota</taxon>
        <taxon>Metazoa</taxon>
        <taxon>Chordata</taxon>
        <taxon>Craniata</taxon>
        <taxon>Vertebrata</taxon>
        <taxon>Euteleostomi</taxon>
        <taxon>Actinopterygii</taxon>
        <taxon>Neopterygii</taxon>
        <taxon>Teleostei</taxon>
        <taxon>Neoteleostei</taxon>
        <taxon>Acanthomorphata</taxon>
        <taxon>Ovalentaria</taxon>
        <taxon>Atherinomorphae</taxon>
        <taxon>Beloniformes</taxon>
        <taxon>Adrianichthyidae</taxon>
        <taxon>Oryziinae</taxon>
        <taxon>Oryzias</taxon>
    </lineage>
</organism>
<dbReference type="PANTHER" id="PTHR24412:SF441">
    <property type="entry name" value="KELCH-LIKE PROTEIN 28"/>
    <property type="match status" value="1"/>
</dbReference>
<reference evidence="3" key="2">
    <citation type="submission" date="2025-09" db="UniProtKB">
        <authorList>
            <consortium name="Ensembl"/>
        </authorList>
    </citation>
    <scope>IDENTIFICATION</scope>
</reference>
<dbReference type="STRING" id="30732.ENSOMEP00000010930"/>
<dbReference type="InterPro" id="IPR015915">
    <property type="entry name" value="Kelch-typ_b-propeller"/>
</dbReference>
<dbReference type="SUPFAM" id="SSF117281">
    <property type="entry name" value="Kelch motif"/>
    <property type="match status" value="1"/>
</dbReference>
<proteinExistence type="predicted"/>
<reference evidence="3" key="1">
    <citation type="submission" date="2025-08" db="UniProtKB">
        <authorList>
            <consortium name="Ensembl"/>
        </authorList>
    </citation>
    <scope>IDENTIFICATION</scope>
</reference>
<accession>A0A3B3BZD1</accession>
<evidence type="ECO:0000256" key="2">
    <source>
        <dbReference type="ARBA" id="ARBA00022737"/>
    </source>
</evidence>
<evidence type="ECO:0000313" key="4">
    <source>
        <dbReference type="Proteomes" id="UP000261560"/>
    </source>
</evidence>